<name>A0A3M0CW41_9EURY</name>
<dbReference type="RefSeq" id="WP_121921396.1">
    <property type="nucleotide sequence ID" value="NZ_CP034145.1"/>
</dbReference>
<dbReference type="Gene3D" id="3.30.450.20">
    <property type="entry name" value="PAS domain"/>
    <property type="match status" value="2"/>
</dbReference>
<evidence type="ECO:0000256" key="5">
    <source>
        <dbReference type="ARBA" id="ARBA00022777"/>
    </source>
</evidence>
<evidence type="ECO:0000256" key="7">
    <source>
        <dbReference type="SAM" id="MobiDB-lite"/>
    </source>
</evidence>
<reference evidence="12 13" key="1">
    <citation type="journal article" date="2015" name="Stand. Genomic Sci.">
        <title>Genomic Encyclopedia of Bacterial and Archaeal Type Strains, Phase III: the genomes of soil and plant-associated and newly described type strains.</title>
        <authorList>
            <person name="Whitman W.B."/>
            <person name="Woyke T."/>
            <person name="Klenk H.P."/>
            <person name="Zhou Y."/>
            <person name="Lilburn T.G."/>
            <person name="Beck B.J."/>
            <person name="De Vos P."/>
            <person name="Vandamme P."/>
            <person name="Eisen J.A."/>
            <person name="Garrity G."/>
            <person name="Hugenholtz P."/>
            <person name="Kyrpides N.C."/>
        </authorList>
    </citation>
    <scope>NUCLEOTIDE SEQUENCE [LARGE SCALE GENOMIC DNA]</scope>
    <source>
        <strain evidence="12 13">CGMCC 1.10124</strain>
    </source>
</reference>
<dbReference type="Pfam" id="PF08448">
    <property type="entry name" value="PAS_4"/>
    <property type="match status" value="1"/>
</dbReference>
<sequence length="397" mass="44505">MDEEFQVLCVDDDEAVLDLVAEFLARTDDRLQIVTETSVHAALDRLDGDEPSIDAIISDYQMPEMDGLDFLDRVRDDYPDLPFVLFTGQGSEAIASEAIAHGVTDYLQKETGTDQYTVLANRVTNAIERQRMAAELKRREAHLRQAQSVANLGSWWTDIASDDLHWSDGVYEIFETTDLDEPLDHEQFLSYVHPEDRAFVEQKWTAALDGQPYDIEHRIVVDGETKWVRERAEITFEDGTPVHAIGVVQDITDRKGRQQRLQETNRRLQAVLDTVDAAIFVKDVDGTYRLFNDTAREMLGLDDDADVTGLTAADLFPDAVAEAFRADDRRVLETGETIRTEESVPHTDGDHMHLTIKSPIFDDDGNPSGICAVSTDLTERVESADTNDDESAGDPPS</sequence>
<feature type="region of interest" description="Disordered" evidence="7">
    <location>
        <begin position="378"/>
        <end position="397"/>
    </location>
</feature>
<dbReference type="CDD" id="cd00130">
    <property type="entry name" value="PAS"/>
    <property type="match status" value="2"/>
</dbReference>
<dbReference type="PROSITE" id="PS50113">
    <property type="entry name" value="PAC"/>
    <property type="match status" value="2"/>
</dbReference>
<dbReference type="EMBL" id="CP034145">
    <property type="protein sequence ID" value="AZH27017.1"/>
    <property type="molecule type" value="Genomic_DNA"/>
</dbReference>
<evidence type="ECO:0000256" key="6">
    <source>
        <dbReference type="PROSITE-ProRule" id="PRU00169"/>
    </source>
</evidence>
<feature type="domain" description="Response regulatory" evidence="8">
    <location>
        <begin position="6"/>
        <end position="124"/>
    </location>
</feature>
<feature type="domain" description="PAS" evidence="9">
    <location>
        <begin position="264"/>
        <end position="335"/>
    </location>
</feature>
<organism evidence="12 13">
    <name type="scientific">Haloplanus aerogenes</name>
    <dbReference type="NCBI Taxonomy" id="660522"/>
    <lineage>
        <taxon>Archaea</taxon>
        <taxon>Methanobacteriati</taxon>
        <taxon>Methanobacteriota</taxon>
        <taxon>Stenosarchaea group</taxon>
        <taxon>Halobacteria</taxon>
        <taxon>Halobacteriales</taxon>
        <taxon>Haloferacaceae</taxon>
        <taxon>Haloplanus</taxon>
    </lineage>
</organism>
<feature type="domain" description="PAC" evidence="10">
    <location>
        <begin position="338"/>
        <end position="389"/>
    </location>
</feature>
<dbReference type="InterPro" id="IPR011006">
    <property type="entry name" value="CheY-like_superfamily"/>
</dbReference>
<dbReference type="OrthoDB" id="8127at2157"/>
<dbReference type="SMART" id="SM00086">
    <property type="entry name" value="PAC"/>
    <property type="match status" value="2"/>
</dbReference>
<dbReference type="InterPro" id="IPR035965">
    <property type="entry name" value="PAS-like_dom_sf"/>
</dbReference>
<evidence type="ECO:0000259" key="8">
    <source>
        <dbReference type="PROSITE" id="PS50110"/>
    </source>
</evidence>
<feature type="compositionally biased region" description="Acidic residues" evidence="7">
    <location>
        <begin position="385"/>
        <end position="397"/>
    </location>
</feature>
<dbReference type="Gene3D" id="3.40.50.2300">
    <property type="match status" value="1"/>
</dbReference>
<evidence type="ECO:0000313" key="11">
    <source>
        <dbReference type="EMBL" id="AZH27017.1"/>
    </source>
</evidence>
<dbReference type="AlphaFoldDB" id="A0A3M0CW41"/>
<feature type="domain" description="PAC" evidence="10">
    <location>
        <begin position="211"/>
        <end position="263"/>
    </location>
</feature>
<accession>A0A3M0CW41</accession>
<dbReference type="InterPro" id="IPR013656">
    <property type="entry name" value="PAS_4"/>
</dbReference>
<dbReference type="KEGG" id="haer:DU502_17260"/>
<evidence type="ECO:0000313" key="12">
    <source>
        <dbReference type="EMBL" id="RMB13492.1"/>
    </source>
</evidence>
<dbReference type="SMART" id="SM00448">
    <property type="entry name" value="REC"/>
    <property type="match status" value="1"/>
</dbReference>
<dbReference type="SMART" id="SM00091">
    <property type="entry name" value="PAS"/>
    <property type="match status" value="2"/>
</dbReference>
<dbReference type="GO" id="GO:0000160">
    <property type="term" value="P:phosphorelay signal transduction system"/>
    <property type="evidence" value="ECO:0007669"/>
    <property type="project" value="InterPro"/>
</dbReference>
<comment type="catalytic activity">
    <reaction evidence="1">
        <text>ATP + protein L-histidine = ADP + protein N-phospho-L-histidine.</text>
        <dbReference type="EC" id="2.7.13.3"/>
    </reaction>
</comment>
<gene>
    <name evidence="12" type="ORF">ATH50_2830</name>
    <name evidence="11" type="ORF">DU502_17260</name>
</gene>
<keyword evidence="3 6" id="KW-0597">Phosphoprotein</keyword>
<reference evidence="11 14" key="2">
    <citation type="submission" date="2018-07" db="EMBL/GenBank/DDBJ databases">
        <title>Genome sequences of Haloplanus aerogenes JCM 16430T.</title>
        <authorList>
            <person name="Kim Y.B."/>
            <person name="Roh S.W."/>
        </authorList>
    </citation>
    <scope>NUCLEOTIDE SEQUENCE [LARGE SCALE GENOMIC DNA]</scope>
    <source>
        <strain evidence="11 14">JCM 16430</strain>
    </source>
</reference>
<keyword evidence="5" id="KW-0418">Kinase</keyword>
<dbReference type="Proteomes" id="UP000282007">
    <property type="component" value="Chromosome"/>
</dbReference>
<dbReference type="GO" id="GO:0004673">
    <property type="term" value="F:protein histidine kinase activity"/>
    <property type="evidence" value="ECO:0007669"/>
    <property type="project" value="UniProtKB-EC"/>
</dbReference>
<dbReference type="SUPFAM" id="SSF55785">
    <property type="entry name" value="PYP-like sensor domain (PAS domain)"/>
    <property type="match status" value="2"/>
</dbReference>
<dbReference type="Proteomes" id="UP000277326">
    <property type="component" value="Unassembled WGS sequence"/>
</dbReference>
<evidence type="ECO:0000256" key="2">
    <source>
        <dbReference type="ARBA" id="ARBA00012438"/>
    </source>
</evidence>
<dbReference type="InterPro" id="IPR013655">
    <property type="entry name" value="PAS_fold_3"/>
</dbReference>
<keyword evidence="4" id="KW-0808">Transferase</keyword>
<dbReference type="SUPFAM" id="SSF52172">
    <property type="entry name" value="CheY-like"/>
    <property type="match status" value="1"/>
</dbReference>
<dbReference type="InterPro" id="IPR000700">
    <property type="entry name" value="PAS-assoc_C"/>
</dbReference>
<evidence type="ECO:0000259" key="10">
    <source>
        <dbReference type="PROSITE" id="PS50113"/>
    </source>
</evidence>
<feature type="modified residue" description="4-aspartylphosphate" evidence="6">
    <location>
        <position position="59"/>
    </location>
</feature>
<dbReference type="InterPro" id="IPR052162">
    <property type="entry name" value="Sensor_kinase/Photoreceptor"/>
</dbReference>
<reference evidence="12" key="3">
    <citation type="submission" date="2018-10" db="EMBL/GenBank/DDBJ databases">
        <authorList>
            <person name="Whitman W."/>
            <person name="Huntemann M."/>
            <person name="Clum A."/>
            <person name="Pillay M."/>
            <person name="Palaniappan K."/>
            <person name="Varghese N."/>
            <person name="Mikhailova N."/>
            <person name="Stamatis D."/>
            <person name="Reddy T."/>
            <person name="Daum C."/>
            <person name="Shapiro N."/>
            <person name="Ivanova N."/>
            <person name="Kyrpides N."/>
            <person name="Woyke T."/>
        </authorList>
    </citation>
    <scope>NUCLEOTIDE SEQUENCE</scope>
    <source>
        <strain evidence="12">CGMCC 1.10124</strain>
    </source>
</reference>
<protein>
    <recommendedName>
        <fullName evidence="2">histidine kinase</fullName>
        <ecNumber evidence="2">2.7.13.3</ecNumber>
    </recommendedName>
</protein>
<dbReference type="InterPro" id="IPR001610">
    <property type="entry name" value="PAC"/>
</dbReference>
<dbReference type="PROSITE" id="PS50110">
    <property type="entry name" value="RESPONSE_REGULATORY"/>
    <property type="match status" value="1"/>
</dbReference>
<evidence type="ECO:0000313" key="13">
    <source>
        <dbReference type="Proteomes" id="UP000277326"/>
    </source>
</evidence>
<dbReference type="EMBL" id="REFS01000005">
    <property type="protein sequence ID" value="RMB13492.1"/>
    <property type="molecule type" value="Genomic_DNA"/>
</dbReference>
<dbReference type="GeneID" id="38473072"/>
<dbReference type="PANTHER" id="PTHR43304">
    <property type="entry name" value="PHYTOCHROME-LIKE PROTEIN CPH1"/>
    <property type="match status" value="1"/>
</dbReference>
<dbReference type="Pfam" id="PF00072">
    <property type="entry name" value="Response_reg"/>
    <property type="match status" value="1"/>
</dbReference>
<evidence type="ECO:0000256" key="1">
    <source>
        <dbReference type="ARBA" id="ARBA00000085"/>
    </source>
</evidence>
<keyword evidence="14" id="KW-1185">Reference proteome</keyword>
<evidence type="ECO:0000256" key="4">
    <source>
        <dbReference type="ARBA" id="ARBA00022679"/>
    </source>
</evidence>
<dbReference type="PROSITE" id="PS50112">
    <property type="entry name" value="PAS"/>
    <property type="match status" value="1"/>
</dbReference>
<dbReference type="InterPro" id="IPR000014">
    <property type="entry name" value="PAS"/>
</dbReference>
<proteinExistence type="predicted"/>
<dbReference type="Gene3D" id="2.10.70.100">
    <property type="match status" value="1"/>
</dbReference>
<evidence type="ECO:0000313" key="14">
    <source>
        <dbReference type="Proteomes" id="UP000282007"/>
    </source>
</evidence>
<dbReference type="NCBIfam" id="TIGR00229">
    <property type="entry name" value="sensory_box"/>
    <property type="match status" value="2"/>
</dbReference>
<evidence type="ECO:0000259" key="9">
    <source>
        <dbReference type="PROSITE" id="PS50112"/>
    </source>
</evidence>
<dbReference type="Pfam" id="PF08447">
    <property type="entry name" value="PAS_3"/>
    <property type="match status" value="1"/>
</dbReference>
<evidence type="ECO:0000256" key="3">
    <source>
        <dbReference type="ARBA" id="ARBA00022553"/>
    </source>
</evidence>
<dbReference type="PANTHER" id="PTHR43304:SF1">
    <property type="entry name" value="PAC DOMAIN-CONTAINING PROTEIN"/>
    <property type="match status" value="1"/>
</dbReference>
<dbReference type="InterPro" id="IPR001789">
    <property type="entry name" value="Sig_transdc_resp-reg_receiver"/>
</dbReference>
<dbReference type="EC" id="2.7.13.3" evidence="2"/>